<evidence type="ECO:0000313" key="5">
    <source>
        <dbReference type="EMBL" id="OQR72634.1"/>
    </source>
</evidence>
<comment type="catalytic activity">
    <reaction evidence="4">
        <text>L-histidyl-[protein] + S-adenosyl-L-methionine = N(tele)-methyl-L-histidyl-[protein] + S-adenosyl-L-homocysteine + H(+)</text>
        <dbReference type="Rhea" id="RHEA:19369"/>
        <dbReference type="Rhea" id="RHEA-COMP:9745"/>
        <dbReference type="Rhea" id="RHEA-COMP:11600"/>
        <dbReference type="ChEBI" id="CHEBI:15378"/>
        <dbReference type="ChEBI" id="CHEBI:16367"/>
        <dbReference type="ChEBI" id="CHEBI:29979"/>
        <dbReference type="ChEBI" id="CHEBI:57856"/>
        <dbReference type="ChEBI" id="CHEBI:59789"/>
        <dbReference type="EC" id="2.1.1.85"/>
    </reaction>
</comment>
<dbReference type="EMBL" id="MNPL01011367">
    <property type="protein sequence ID" value="OQR72634.1"/>
    <property type="molecule type" value="Genomic_DNA"/>
</dbReference>
<evidence type="ECO:0000313" key="6">
    <source>
        <dbReference type="Proteomes" id="UP000192247"/>
    </source>
</evidence>
<dbReference type="InParanoid" id="A0A1V9XGH1"/>
<dbReference type="Gene3D" id="3.90.1410.10">
    <property type="entry name" value="set domain protein methyltransferase, domain 1"/>
    <property type="match status" value="1"/>
</dbReference>
<comment type="caution">
    <text evidence="5">The sequence shown here is derived from an EMBL/GenBank/DDBJ whole genome shotgun (WGS) entry which is preliminary data.</text>
</comment>
<evidence type="ECO:0000256" key="3">
    <source>
        <dbReference type="ARBA" id="ARBA00022691"/>
    </source>
</evidence>
<dbReference type="GO" id="GO:0016279">
    <property type="term" value="F:protein-lysine N-methyltransferase activity"/>
    <property type="evidence" value="ECO:0007669"/>
    <property type="project" value="TreeGrafter"/>
</dbReference>
<reference evidence="5 6" key="1">
    <citation type="journal article" date="2017" name="Gigascience">
        <title>Draft genome of the honey bee ectoparasitic mite, Tropilaelaps mercedesae, is shaped by the parasitic life history.</title>
        <authorList>
            <person name="Dong X."/>
            <person name="Armstrong S.D."/>
            <person name="Xia D."/>
            <person name="Makepeace B.L."/>
            <person name="Darby A.C."/>
            <person name="Kadowaki T."/>
        </authorList>
    </citation>
    <scope>NUCLEOTIDE SEQUENCE [LARGE SCALE GENOMIC DNA]</scope>
    <source>
        <strain evidence="5">Wuxi-XJTLU</strain>
    </source>
</reference>
<comment type="similarity">
    <text evidence="4">Belongs to the class V-like SAM-binding methyltransferase superfamily. SETD3 actin-histidine methyltransferase family.</text>
</comment>
<dbReference type="PANTHER" id="PTHR13271">
    <property type="entry name" value="UNCHARACTERIZED PUTATIVE METHYLTRANSFERASE"/>
    <property type="match status" value="1"/>
</dbReference>
<dbReference type="PROSITE" id="PS51565">
    <property type="entry name" value="SAM_MT85_SETD3"/>
    <property type="match status" value="1"/>
</dbReference>
<dbReference type="OrthoDB" id="341421at2759"/>
<dbReference type="EC" id="2.1.1.85" evidence="4"/>
<keyword evidence="3 4" id="KW-0949">S-adenosyl-L-methionine</keyword>
<dbReference type="STRING" id="418985.A0A1V9XGH1"/>
<keyword evidence="1 4" id="KW-0489">Methyltransferase</keyword>
<evidence type="ECO:0000256" key="2">
    <source>
        <dbReference type="ARBA" id="ARBA00022679"/>
    </source>
</evidence>
<sequence>MGKHKNRNRSVAKYSRENTELIKILEQLLDLTVQDVSEIPRDLLENFTRIRTLVERAKSLEKKFDEVPARSEKGMRELVDWGIRRGCFVRGVQVRCLKGLGPDEYGVFCTDSLQDSDIFLSVPLDLMLTSDHALERSGTLSPLLRSDAICSGMSNICLSLLLLNELAKNEESFWQKYICCLPSRYCTILYFNEDEMRLLSGSATLEEACKMYRSITRQYAYFKKKILTEPKWKEQPAARLFTYEAYSSVIDEGVYSSLVKQAGVLCALAAYRKKRGNDYEKRMVFLHVWRIDIKVY</sequence>
<evidence type="ECO:0000256" key="4">
    <source>
        <dbReference type="PROSITE-ProRule" id="PRU00898"/>
    </source>
</evidence>
<dbReference type="InterPro" id="IPR025785">
    <property type="entry name" value="SETD3"/>
</dbReference>
<dbReference type="Proteomes" id="UP000192247">
    <property type="component" value="Unassembled WGS sequence"/>
</dbReference>
<gene>
    <name evidence="5" type="ORF">BIW11_10258</name>
</gene>
<name>A0A1V9XGH1_9ACAR</name>
<evidence type="ECO:0000256" key="1">
    <source>
        <dbReference type="ARBA" id="ARBA00022603"/>
    </source>
</evidence>
<dbReference type="AlphaFoldDB" id="A0A1V9XGH1"/>
<accession>A0A1V9XGH1</accession>
<dbReference type="GO" id="GO:0018064">
    <property type="term" value="F:protein-L-histidine N-tele-methyltransferase activity"/>
    <property type="evidence" value="ECO:0007669"/>
    <property type="project" value="UniProtKB-EC"/>
</dbReference>
<dbReference type="PANTHER" id="PTHR13271:SF47">
    <property type="entry name" value="ACTIN-HISTIDINE N-METHYLTRANSFERASE"/>
    <property type="match status" value="1"/>
</dbReference>
<organism evidence="5 6">
    <name type="scientific">Tropilaelaps mercedesae</name>
    <dbReference type="NCBI Taxonomy" id="418985"/>
    <lineage>
        <taxon>Eukaryota</taxon>
        <taxon>Metazoa</taxon>
        <taxon>Ecdysozoa</taxon>
        <taxon>Arthropoda</taxon>
        <taxon>Chelicerata</taxon>
        <taxon>Arachnida</taxon>
        <taxon>Acari</taxon>
        <taxon>Parasitiformes</taxon>
        <taxon>Mesostigmata</taxon>
        <taxon>Gamasina</taxon>
        <taxon>Dermanyssoidea</taxon>
        <taxon>Laelapidae</taxon>
        <taxon>Tropilaelaps</taxon>
    </lineage>
</organism>
<dbReference type="GO" id="GO:0032259">
    <property type="term" value="P:methylation"/>
    <property type="evidence" value="ECO:0007669"/>
    <property type="project" value="UniProtKB-KW"/>
</dbReference>
<dbReference type="SUPFAM" id="SSF82199">
    <property type="entry name" value="SET domain"/>
    <property type="match status" value="1"/>
</dbReference>
<dbReference type="InterPro" id="IPR050600">
    <property type="entry name" value="SETD3_SETD6_MTase"/>
</dbReference>
<keyword evidence="2 4" id="KW-0808">Transferase</keyword>
<protein>
    <recommendedName>
        <fullName evidence="4">protein-histidine N-methyltransferase</fullName>
        <ecNumber evidence="4">2.1.1.85</ecNumber>
    </recommendedName>
</protein>
<keyword evidence="6" id="KW-1185">Reference proteome</keyword>
<dbReference type="InterPro" id="IPR046341">
    <property type="entry name" value="SET_dom_sf"/>
</dbReference>
<proteinExistence type="inferred from homology"/>